<gene>
    <name evidence="1" type="ORF">CR513_60051</name>
</gene>
<dbReference type="PANTHER" id="PTHR33223:SF8">
    <property type="entry name" value="OS04G0172440 PROTEIN"/>
    <property type="match status" value="1"/>
</dbReference>
<dbReference type="OrthoDB" id="1432691at2759"/>
<sequence>MPYGWKTNGPVVKEHEQQNIMNDEGVRRIPQSEEKWQSFKEQLRAMEGRDRYGLEAVDLCLVPNLGLPTDFKTLEFNKYKGSSYPKVHLAMYCRKMAAYIYDKKVPIHYFQDSLTRAALSWFVNLE</sequence>
<dbReference type="EMBL" id="QJKJ01015980">
    <property type="protein sequence ID" value="RDX61697.1"/>
    <property type="molecule type" value="Genomic_DNA"/>
</dbReference>
<dbReference type="PANTHER" id="PTHR33223">
    <property type="entry name" value="CCHC-TYPE DOMAIN-CONTAINING PROTEIN"/>
    <property type="match status" value="1"/>
</dbReference>
<keyword evidence="2" id="KW-1185">Reference proteome</keyword>
<accession>A0A371E6Q9</accession>
<dbReference type="Proteomes" id="UP000257109">
    <property type="component" value="Unassembled WGS sequence"/>
</dbReference>
<evidence type="ECO:0000313" key="2">
    <source>
        <dbReference type="Proteomes" id="UP000257109"/>
    </source>
</evidence>
<evidence type="ECO:0008006" key="3">
    <source>
        <dbReference type="Google" id="ProtNLM"/>
    </source>
</evidence>
<proteinExistence type="predicted"/>
<reference evidence="1" key="1">
    <citation type="submission" date="2018-05" db="EMBL/GenBank/DDBJ databases">
        <title>Draft genome of Mucuna pruriens seed.</title>
        <authorList>
            <person name="Nnadi N.E."/>
            <person name="Vos R."/>
            <person name="Hasami M.H."/>
            <person name="Devisetty U.K."/>
            <person name="Aguiy J.C."/>
        </authorList>
    </citation>
    <scope>NUCLEOTIDE SEQUENCE [LARGE SCALE GENOMIC DNA]</scope>
    <source>
        <strain evidence="1">JCA_2017</strain>
    </source>
</reference>
<name>A0A371E6Q9_MUCPR</name>
<organism evidence="1 2">
    <name type="scientific">Mucuna pruriens</name>
    <name type="common">Velvet bean</name>
    <name type="synonym">Dolichos pruriens</name>
    <dbReference type="NCBI Taxonomy" id="157652"/>
    <lineage>
        <taxon>Eukaryota</taxon>
        <taxon>Viridiplantae</taxon>
        <taxon>Streptophyta</taxon>
        <taxon>Embryophyta</taxon>
        <taxon>Tracheophyta</taxon>
        <taxon>Spermatophyta</taxon>
        <taxon>Magnoliopsida</taxon>
        <taxon>eudicotyledons</taxon>
        <taxon>Gunneridae</taxon>
        <taxon>Pentapetalae</taxon>
        <taxon>rosids</taxon>
        <taxon>fabids</taxon>
        <taxon>Fabales</taxon>
        <taxon>Fabaceae</taxon>
        <taxon>Papilionoideae</taxon>
        <taxon>50 kb inversion clade</taxon>
        <taxon>NPAAA clade</taxon>
        <taxon>indigoferoid/millettioid clade</taxon>
        <taxon>Phaseoleae</taxon>
        <taxon>Mucuna</taxon>
    </lineage>
</organism>
<comment type="caution">
    <text evidence="1">The sequence shown here is derived from an EMBL/GenBank/DDBJ whole genome shotgun (WGS) entry which is preliminary data.</text>
</comment>
<protein>
    <recommendedName>
        <fullName evidence="3">Retrotransposon gag domain-containing protein</fullName>
    </recommendedName>
</protein>
<feature type="non-terminal residue" evidence="1">
    <location>
        <position position="1"/>
    </location>
</feature>
<dbReference type="AlphaFoldDB" id="A0A371E6Q9"/>
<evidence type="ECO:0000313" key="1">
    <source>
        <dbReference type="EMBL" id="RDX61697.1"/>
    </source>
</evidence>